<comment type="caution">
    <text evidence="1">The sequence shown here is derived from an EMBL/GenBank/DDBJ whole genome shotgun (WGS) entry which is preliminary data.</text>
</comment>
<gene>
    <name evidence="1" type="ORF">E2R57_21455</name>
</gene>
<dbReference type="RefSeq" id="WP_133352532.1">
    <property type="nucleotide sequence ID" value="NZ_SMZQ01000028.1"/>
</dbReference>
<sequence>MRAELIDPRDQTLQVNDPTYRVYFWAEDAAKQEWELSGADLNEVLEWIPAHSRGRSHSLWAVTRLPGEVCLVRLQGIDLDTRPDAWPSWARRVNL</sequence>
<proteinExistence type="predicted"/>
<organism evidence="1 2">
    <name type="scientific">Arthrobacter nitrophenolicus</name>
    <dbReference type="NCBI Taxonomy" id="683150"/>
    <lineage>
        <taxon>Bacteria</taxon>
        <taxon>Bacillati</taxon>
        <taxon>Actinomycetota</taxon>
        <taxon>Actinomycetes</taxon>
        <taxon>Micrococcales</taxon>
        <taxon>Micrococcaceae</taxon>
        <taxon>Arthrobacter</taxon>
    </lineage>
</organism>
<dbReference type="AlphaFoldDB" id="A0A4R5XKG4"/>
<dbReference type="Proteomes" id="UP000294621">
    <property type="component" value="Unassembled WGS sequence"/>
</dbReference>
<dbReference type="EMBL" id="SMZQ01000028">
    <property type="protein sequence ID" value="TDL31245.1"/>
    <property type="molecule type" value="Genomic_DNA"/>
</dbReference>
<accession>A0A4R5XKG4</accession>
<protein>
    <submittedName>
        <fullName evidence="1">Uncharacterized protein</fullName>
    </submittedName>
</protein>
<evidence type="ECO:0000313" key="2">
    <source>
        <dbReference type="Proteomes" id="UP000294621"/>
    </source>
</evidence>
<name>A0A4R5XKG4_9MICC</name>
<dbReference type="OrthoDB" id="5121906at2"/>
<evidence type="ECO:0000313" key="1">
    <source>
        <dbReference type="EMBL" id="TDL31245.1"/>
    </source>
</evidence>
<reference evidence="1 2" key="1">
    <citation type="submission" date="2019-03" db="EMBL/GenBank/DDBJ databases">
        <title>Genome Sequencing and Assembly of Various Microbes Isolated from Partially Reclaimed Soil and Acid Mine Drainage (AMD) Site.</title>
        <authorList>
            <person name="Steinbock B."/>
            <person name="Bechtold R."/>
            <person name="Sevigny J.L."/>
            <person name="Thomas D."/>
            <person name="Cuthill L.R."/>
            <person name="Aveiro Johannsen E.J."/>
            <person name="Thomas K."/>
            <person name="Ghosh A."/>
        </authorList>
    </citation>
    <scope>NUCLEOTIDE SEQUENCE [LARGE SCALE GENOMIC DNA]</scope>
    <source>
        <strain evidence="1 2">S-A1</strain>
    </source>
</reference>